<reference evidence="3" key="1">
    <citation type="submission" date="2020-04" db="EMBL/GenBank/DDBJ databases">
        <title>Description of novel Gluconacetobacter.</title>
        <authorList>
            <person name="Sombolestani A."/>
        </authorList>
    </citation>
    <scope>NUCLEOTIDE SEQUENCE [LARGE SCALE GENOMIC DNA]</scope>
    <source>
        <strain evidence="3">LMG 31484</strain>
    </source>
</reference>
<organism evidence="2 3">
    <name type="scientific">Gluconobacter vitians</name>
    <dbReference type="NCBI Taxonomy" id="2728102"/>
    <lineage>
        <taxon>Bacteria</taxon>
        <taxon>Pseudomonadati</taxon>
        <taxon>Pseudomonadota</taxon>
        <taxon>Alphaproteobacteria</taxon>
        <taxon>Acetobacterales</taxon>
        <taxon>Acetobacteraceae</taxon>
        <taxon>Gluconobacter</taxon>
    </lineage>
</organism>
<feature type="transmembrane region" description="Helical" evidence="1">
    <location>
        <begin position="36"/>
        <end position="55"/>
    </location>
</feature>
<keyword evidence="1" id="KW-0472">Membrane</keyword>
<feature type="transmembrane region" description="Helical" evidence="1">
    <location>
        <begin position="64"/>
        <end position="84"/>
    </location>
</feature>
<evidence type="ECO:0000256" key="1">
    <source>
        <dbReference type="SAM" id="Phobius"/>
    </source>
</evidence>
<feature type="transmembrane region" description="Helical" evidence="1">
    <location>
        <begin position="141"/>
        <end position="160"/>
    </location>
</feature>
<sequence>MADENFELWLAKEKARHSEASDKEARASLDRTKGRATTLIGFMVTLASASVAGALSQKGFRKEASVLGACGFIGAAILCARVLYSTRLHPLMLSPTQFDAVMHDDDERSQEGYLKAFSEYAEDVIVHNETVISRVQKYLRAAWIVACATPFSVLLFWALWRAGR</sequence>
<dbReference type="Proteomes" id="UP000623107">
    <property type="component" value="Unassembled WGS sequence"/>
</dbReference>
<gene>
    <name evidence="2" type="ORF">HKD24_02890</name>
</gene>
<keyword evidence="1" id="KW-1133">Transmembrane helix</keyword>
<keyword evidence="3" id="KW-1185">Reference proteome</keyword>
<dbReference type="RefSeq" id="WP_194258942.1">
    <property type="nucleotide sequence ID" value="NZ_JABCQG010000003.1"/>
</dbReference>
<dbReference type="EMBL" id="JABCQG010000003">
    <property type="protein sequence ID" value="MBF0858158.1"/>
    <property type="molecule type" value="Genomic_DNA"/>
</dbReference>
<proteinExistence type="predicted"/>
<evidence type="ECO:0000313" key="2">
    <source>
        <dbReference type="EMBL" id="MBF0858158.1"/>
    </source>
</evidence>
<accession>A0ABR9Y2S1</accession>
<evidence type="ECO:0000313" key="3">
    <source>
        <dbReference type="Proteomes" id="UP000623107"/>
    </source>
</evidence>
<evidence type="ECO:0008006" key="4">
    <source>
        <dbReference type="Google" id="ProtNLM"/>
    </source>
</evidence>
<comment type="caution">
    <text evidence="2">The sequence shown here is derived from an EMBL/GenBank/DDBJ whole genome shotgun (WGS) entry which is preliminary data.</text>
</comment>
<keyword evidence="1" id="KW-0812">Transmembrane</keyword>
<protein>
    <recommendedName>
        <fullName evidence="4">Transmembrane protein</fullName>
    </recommendedName>
</protein>
<name>A0ABR9Y2S1_9PROT</name>
<reference evidence="2 3" key="2">
    <citation type="submission" date="2020-11" db="EMBL/GenBank/DDBJ databases">
        <title>Description of novel Gluconobacter species.</title>
        <authorList>
            <person name="Cleenwerck I."/>
            <person name="Cnockaert M."/>
            <person name="Borremans W."/>
            <person name="Wieme A.D."/>
            <person name="De Vuyst L."/>
            <person name="Vandamme P."/>
        </authorList>
    </citation>
    <scope>NUCLEOTIDE SEQUENCE [LARGE SCALE GENOMIC DNA]</scope>
    <source>
        <strain evidence="2 3">LMG 31484</strain>
    </source>
</reference>